<accession>A0A7S5R7W8</accession>
<evidence type="ECO:0000313" key="1">
    <source>
        <dbReference type="EMBL" id="QIG72737.1"/>
    </source>
</evidence>
<name>A0A7S5R7W8_9CAUD</name>
<organism evidence="1 2">
    <name type="scientific">Rhizobium phage RHph_Y65</name>
    <dbReference type="NCBI Taxonomy" id="2509785"/>
    <lineage>
        <taxon>Viruses</taxon>
        <taxon>Duplodnaviria</taxon>
        <taxon>Heunggongvirae</taxon>
        <taxon>Uroviricota</taxon>
        <taxon>Caudoviricetes</taxon>
        <taxon>Kleczkowskaviridae</taxon>
        <taxon>Cuauhnahuacvirus</taxon>
        <taxon>Cuauhnahuacvirus Y65</taxon>
    </lineage>
</organism>
<gene>
    <name evidence="1" type="ORF">EVB97_179</name>
</gene>
<sequence length="754" mass="87732">MSIVVVNGQEFETDSLDFSDKSKRLNWHTDEGKFIRSLKQDIYLTAKMVEYCTDHVDNLATDYKSPDGLGFKYVKASFMAELRDKSNKTPENFVNNLFIPYYTVMINAIKALSQVVDTDEKEDTWVWTYNEQGKIIYDYSPEALQRRKTFLENFDKSILPLDYKKLEEIFTKPEYTTETNKRVVCWSCGSYKTTLIRQFIVKNWLKGILYACTTIEEVDMLSYDIACFIGEQNVFKLHSQIDESIYDQYHKDPEFLFSKPVVVTTHYRLMMDPPTIFISQINKPGGQDPRRQYVLIDEKPQFFDSISISSDQIKNVMSLVTSIDDPDAPDEAFRSFRNSVMNSTGLQKSLNHNSVEIFSKSIVNKSTQMVTTYTTPSGSIKEVPNIHMLRAEFSIYMIVKQIQKKLKQDPQYYPKTKDNVFYYNLGDLGFKNLIIFDGTGDLILGSEDPDWKNPDWMIVKTPETSFRFKGSFNEIECDIRRRLVGNQLEHYSREFDKIIQYLIDLADKHEKIFVVSWKDLKNGEEDISPSPILEHNVLAKLTDQRIVQATDDLNSYIKYRIPVSIRHKFDFTYYMSGRTRGTNQFMNCDAAVLLGSFHIPNSVIARMNEQNNAKMTNKMHSMAEVVQAIYRTRARKMKPVDVYYTSDWSKEFIVDVMKYINATVSDEFNVDLQTSMRLFSMTYGVNITPTTTKLIKLLSSRYTDLTSGKSVEFRIPDGEDSREYKSAIKNLLNKVDELRFEDKKYSRFFSVVPV</sequence>
<dbReference type="Proteomes" id="UP000655883">
    <property type="component" value="Segment"/>
</dbReference>
<reference evidence="1 2" key="1">
    <citation type="submission" date="2020-01" db="EMBL/GenBank/DDBJ databases">
        <title>Patterns of diversity and host range of bacteriophage communities associated with bean-nodulatin bacteria.</title>
        <authorList>
            <person name="Vann Cauwenberghe J."/>
            <person name="Santamaria R.I."/>
            <person name="Bustos P."/>
            <person name="Juarez S."/>
            <person name="Gonzalez V."/>
        </authorList>
    </citation>
    <scope>NUCLEOTIDE SEQUENCE [LARGE SCALE GENOMIC DNA]</scope>
    <source>
        <strain evidence="2">RHph</strain>
    </source>
</reference>
<evidence type="ECO:0000313" key="2">
    <source>
        <dbReference type="Proteomes" id="UP000655883"/>
    </source>
</evidence>
<dbReference type="EMBL" id="MN988525">
    <property type="protein sequence ID" value="QIG72737.1"/>
    <property type="molecule type" value="Genomic_DNA"/>
</dbReference>
<keyword evidence="2" id="KW-1185">Reference proteome</keyword>
<proteinExistence type="predicted"/>
<protein>
    <submittedName>
        <fullName evidence="1">Uncharacterized protein</fullName>
    </submittedName>
</protein>